<protein>
    <submittedName>
        <fullName evidence="3">EamA-like transporter family protein</fullName>
    </submittedName>
</protein>
<evidence type="ECO:0000313" key="3">
    <source>
        <dbReference type="EMBL" id="PVY39584.1"/>
    </source>
</evidence>
<dbReference type="Proteomes" id="UP000245959">
    <property type="component" value="Unassembled WGS sequence"/>
</dbReference>
<dbReference type="GeneID" id="78295961"/>
<dbReference type="AlphaFoldDB" id="A0A2U1AT21"/>
<comment type="caution">
    <text evidence="3">The sequence shown here is derived from an EMBL/GenBank/DDBJ whole genome shotgun (WGS) entry which is preliminary data.</text>
</comment>
<keyword evidence="1" id="KW-1133">Transmembrane helix</keyword>
<feature type="transmembrane region" description="Helical" evidence="1">
    <location>
        <begin position="151"/>
        <end position="170"/>
    </location>
</feature>
<feature type="transmembrane region" description="Helical" evidence="1">
    <location>
        <begin position="33"/>
        <end position="57"/>
    </location>
</feature>
<sequence>MILLGVCTGLTAALFQSGGYICSRIYMKRGGNAVGLMVLAQLLIALFSIPLLALAWQPGFWGSWHWLLPLAGTALGTTGGEVMFFQAEKSIAPSRLSSLLGLRVVVLAIVSASIGLERYNWLQVGGIVLAAASAMVMNYQNGRFNFRGMGFVFGALGFYCLSDLSIKFMIDGIAAPTLWHRALLAVCMINFVIGIVLLPAFFLRRMKPAELKPAAPYAGAWFFKQLFLYGCYAMVGPVFGNVIMAARGPLSILLTLLLLRMGVRNLETPKGGDVWLRRGIATLMMVGAILLYSFG</sequence>
<reference evidence="3 4" key="1">
    <citation type="submission" date="2018-04" db="EMBL/GenBank/DDBJ databases">
        <title>Genomic Encyclopedia of Type Strains, Phase IV (KMG-IV): sequencing the most valuable type-strain genomes for metagenomic binning, comparative biology and taxonomic classification.</title>
        <authorList>
            <person name="Goeker M."/>
        </authorList>
    </citation>
    <scope>NUCLEOTIDE SEQUENCE [LARGE SCALE GENOMIC DNA]</scope>
    <source>
        <strain evidence="3 4">DSM 14823</strain>
    </source>
</reference>
<dbReference type="EMBL" id="QEKH01000020">
    <property type="protein sequence ID" value="PVY39584.1"/>
    <property type="molecule type" value="Genomic_DNA"/>
</dbReference>
<dbReference type="SUPFAM" id="SSF103481">
    <property type="entry name" value="Multidrug resistance efflux transporter EmrE"/>
    <property type="match status" value="1"/>
</dbReference>
<evidence type="ECO:0000256" key="1">
    <source>
        <dbReference type="SAM" id="Phobius"/>
    </source>
</evidence>
<dbReference type="InterPro" id="IPR037185">
    <property type="entry name" value="EmrE-like"/>
</dbReference>
<organism evidence="3 4">
    <name type="scientific">Victivallis vadensis</name>
    <dbReference type="NCBI Taxonomy" id="172901"/>
    <lineage>
        <taxon>Bacteria</taxon>
        <taxon>Pseudomonadati</taxon>
        <taxon>Lentisphaerota</taxon>
        <taxon>Lentisphaeria</taxon>
        <taxon>Victivallales</taxon>
        <taxon>Victivallaceae</taxon>
        <taxon>Victivallis</taxon>
    </lineage>
</organism>
<keyword evidence="1" id="KW-0472">Membrane</keyword>
<gene>
    <name evidence="3" type="ORF">C8D82_12061</name>
</gene>
<proteinExistence type="predicted"/>
<name>A0A2U1AT21_9BACT</name>
<feature type="transmembrane region" description="Helical" evidence="1">
    <location>
        <begin position="182"/>
        <end position="203"/>
    </location>
</feature>
<dbReference type="Pfam" id="PF00892">
    <property type="entry name" value="EamA"/>
    <property type="match status" value="1"/>
</dbReference>
<evidence type="ECO:0000313" key="4">
    <source>
        <dbReference type="Proteomes" id="UP000245959"/>
    </source>
</evidence>
<dbReference type="GO" id="GO:0016020">
    <property type="term" value="C:membrane"/>
    <property type="evidence" value="ECO:0007669"/>
    <property type="project" value="InterPro"/>
</dbReference>
<dbReference type="RefSeq" id="WP_116884668.1">
    <property type="nucleotide sequence ID" value="NZ_QEKH01000020.1"/>
</dbReference>
<dbReference type="InterPro" id="IPR000620">
    <property type="entry name" value="EamA_dom"/>
</dbReference>
<evidence type="ECO:0000259" key="2">
    <source>
        <dbReference type="Pfam" id="PF00892"/>
    </source>
</evidence>
<keyword evidence="4" id="KW-1185">Reference proteome</keyword>
<feature type="domain" description="EamA" evidence="2">
    <location>
        <begin position="4"/>
        <end position="138"/>
    </location>
</feature>
<accession>A0A2U1AT21</accession>
<keyword evidence="1" id="KW-0812">Transmembrane</keyword>
<feature type="transmembrane region" description="Helical" evidence="1">
    <location>
        <begin position="96"/>
        <end position="115"/>
    </location>
</feature>
<feature type="transmembrane region" description="Helical" evidence="1">
    <location>
        <begin position="275"/>
        <end position="294"/>
    </location>
</feature>
<feature type="transmembrane region" description="Helical" evidence="1">
    <location>
        <begin position="63"/>
        <end position="84"/>
    </location>
</feature>
<feature type="transmembrane region" description="Helical" evidence="1">
    <location>
        <begin position="121"/>
        <end position="139"/>
    </location>
</feature>